<accession>A0A3G5AI65</accession>
<proteinExistence type="predicted"/>
<protein>
    <submittedName>
        <fullName evidence="1">Uncharacterized protein</fullName>
    </submittedName>
</protein>
<name>A0A3G5AI65_9VIRU</name>
<reference evidence="1" key="1">
    <citation type="submission" date="2018-10" db="EMBL/GenBank/DDBJ databases">
        <title>Hidden diversity of soil giant viruses.</title>
        <authorList>
            <person name="Schulz F."/>
            <person name="Alteio L."/>
            <person name="Goudeau D."/>
            <person name="Ryan E.M."/>
            <person name="Malmstrom R.R."/>
            <person name="Blanchard J."/>
            <person name="Woyke T."/>
        </authorList>
    </citation>
    <scope>NUCLEOTIDE SEQUENCE</scope>
    <source>
        <strain evidence="1">SYV1</strain>
    </source>
</reference>
<organism evidence="1">
    <name type="scientific">Sylvanvirus sp</name>
    <dbReference type="NCBI Taxonomy" id="2487774"/>
    <lineage>
        <taxon>Viruses</taxon>
    </lineage>
</organism>
<evidence type="ECO:0000313" key="1">
    <source>
        <dbReference type="EMBL" id="AYV86912.1"/>
    </source>
</evidence>
<sequence>MSTQSETLDKYPSPPIECSDCLDVPVDSNRNNVSTFPKLYKLTNAACTHNGFEFKEGLNIDSKPWNSSLCYEGGIYLTTLRNAPLWFHYSENIGSMKYIWDAEIPTDTQWQQEVYKIKSHQVILSNKRRIYDLDGSLKSAWLEEFSGASTMFNSFLYSILFRDTDQLKAFD</sequence>
<dbReference type="EMBL" id="MK072519">
    <property type="protein sequence ID" value="AYV86912.1"/>
    <property type="molecule type" value="Genomic_DNA"/>
</dbReference>
<gene>
    <name evidence="1" type="ORF">Sylvanvirus13_19</name>
</gene>